<reference evidence="2" key="1">
    <citation type="submission" date="2022-11" db="EMBL/GenBank/DDBJ databases">
        <authorList>
            <person name="Petersen C."/>
        </authorList>
    </citation>
    <scope>NUCLEOTIDE SEQUENCE</scope>
    <source>
        <strain evidence="2">IBT 21917</strain>
    </source>
</reference>
<proteinExistence type="predicted"/>
<dbReference type="EMBL" id="JAPQKO010000001">
    <property type="protein sequence ID" value="KAJ5182874.1"/>
    <property type="molecule type" value="Genomic_DNA"/>
</dbReference>
<evidence type="ECO:0000313" key="2">
    <source>
        <dbReference type="EMBL" id="KAJ5182874.1"/>
    </source>
</evidence>
<reference evidence="2" key="2">
    <citation type="journal article" date="2023" name="IMA Fungus">
        <title>Comparative genomic study of the Penicillium genus elucidates a diverse pangenome and 15 lateral gene transfer events.</title>
        <authorList>
            <person name="Petersen C."/>
            <person name="Sorensen T."/>
            <person name="Nielsen M.R."/>
            <person name="Sondergaard T.E."/>
            <person name="Sorensen J.L."/>
            <person name="Fitzpatrick D.A."/>
            <person name="Frisvad J.C."/>
            <person name="Nielsen K.L."/>
        </authorList>
    </citation>
    <scope>NUCLEOTIDE SEQUENCE</scope>
    <source>
        <strain evidence="2">IBT 21917</strain>
    </source>
</reference>
<name>A0A9W9LZG0_9EURO</name>
<dbReference type="AlphaFoldDB" id="A0A9W9LZG0"/>
<protein>
    <submittedName>
        <fullName evidence="2">Uncharacterized protein</fullName>
    </submittedName>
</protein>
<accession>A0A9W9LZG0</accession>
<organism evidence="2 3">
    <name type="scientific">Penicillium capsulatum</name>
    <dbReference type="NCBI Taxonomy" id="69766"/>
    <lineage>
        <taxon>Eukaryota</taxon>
        <taxon>Fungi</taxon>
        <taxon>Dikarya</taxon>
        <taxon>Ascomycota</taxon>
        <taxon>Pezizomycotina</taxon>
        <taxon>Eurotiomycetes</taxon>
        <taxon>Eurotiomycetidae</taxon>
        <taxon>Eurotiales</taxon>
        <taxon>Aspergillaceae</taxon>
        <taxon>Penicillium</taxon>
    </lineage>
</organism>
<feature type="region of interest" description="Disordered" evidence="1">
    <location>
        <begin position="1"/>
        <end position="68"/>
    </location>
</feature>
<sequence length="68" mass="7756">MATQPHMPMRQPIPAQEAMRMPPSPTRGDNGNGTDSPSRVYEEEYDPTTGGRRQQIYGQNVNFPRDFF</sequence>
<feature type="compositionally biased region" description="Polar residues" evidence="1">
    <location>
        <begin position="27"/>
        <end position="37"/>
    </location>
</feature>
<gene>
    <name evidence="2" type="ORF">N7492_000490</name>
</gene>
<evidence type="ECO:0000313" key="3">
    <source>
        <dbReference type="Proteomes" id="UP001146351"/>
    </source>
</evidence>
<evidence type="ECO:0000256" key="1">
    <source>
        <dbReference type="SAM" id="MobiDB-lite"/>
    </source>
</evidence>
<comment type="caution">
    <text evidence="2">The sequence shown here is derived from an EMBL/GenBank/DDBJ whole genome shotgun (WGS) entry which is preliminary data.</text>
</comment>
<keyword evidence="3" id="KW-1185">Reference proteome</keyword>
<dbReference type="Proteomes" id="UP001146351">
    <property type="component" value="Unassembled WGS sequence"/>
</dbReference>